<keyword evidence="1" id="KW-0472">Membrane</keyword>
<protein>
    <recommendedName>
        <fullName evidence="5">DUF4129 domain-containing protein</fullName>
    </recommendedName>
</protein>
<evidence type="ECO:0000256" key="2">
    <source>
        <dbReference type="SAM" id="SignalP"/>
    </source>
</evidence>
<keyword evidence="4" id="KW-1185">Reference proteome</keyword>
<dbReference type="OrthoDB" id="5491447at2"/>
<dbReference type="Proteomes" id="UP000184212">
    <property type="component" value="Unassembled WGS sequence"/>
</dbReference>
<dbReference type="STRING" id="947013.SAMN04488109_2726"/>
<feature type="chain" id="PRO_5009912863" description="DUF4129 domain-containing protein" evidence="2">
    <location>
        <begin position="21"/>
        <end position="272"/>
    </location>
</feature>
<dbReference type="RefSeq" id="WP_143164895.1">
    <property type="nucleotide sequence ID" value="NZ_FQWQ01000001.1"/>
</dbReference>
<accession>A0A1M5P859</accession>
<evidence type="ECO:0000313" key="3">
    <source>
        <dbReference type="EMBL" id="SHG97895.1"/>
    </source>
</evidence>
<dbReference type="EMBL" id="FQWQ01000001">
    <property type="protein sequence ID" value="SHG97895.1"/>
    <property type="molecule type" value="Genomic_DNA"/>
</dbReference>
<sequence length="272" mass="30953">MKRIAGLVILFLSFTSLASAQEDSVDVNTDSTNSGGSDSVFQHDQNIFSNEEDDEDDDKVFNAPPDSTAVTARSFDAERIEELKNDPAFQYQKPATVGESLWDRLMSYLAEFFSSLFRNAVGTNWGRVITFLVGFGVVIVIILTILRINAFRIFYAGEGASIIRYGALDENIHEMDFEKLIREAAARNDHRAGVRLIFLYALKILSDKGFVHWEQGKTNHDYLAELKNAELHDGFHELNYYFEYAWYGNFNINATMFSTVQKTFSTWRSKLA</sequence>
<organism evidence="3 4">
    <name type="scientific">Chryseolinea serpens</name>
    <dbReference type="NCBI Taxonomy" id="947013"/>
    <lineage>
        <taxon>Bacteria</taxon>
        <taxon>Pseudomonadati</taxon>
        <taxon>Bacteroidota</taxon>
        <taxon>Cytophagia</taxon>
        <taxon>Cytophagales</taxon>
        <taxon>Fulvivirgaceae</taxon>
        <taxon>Chryseolinea</taxon>
    </lineage>
</organism>
<keyword evidence="2" id="KW-0732">Signal</keyword>
<keyword evidence="1" id="KW-1133">Transmembrane helix</keyword>
<name>A0A1M5P859_9BACT</name>
<evidence type="ECO:0000256" key="1">
    <source>
        <dbReference type="SAM" id="Phobius"/>
    </source>
</evidence>
<reference evidence="3 4" key="1">
    <citation type="submission" date="2016-11" db="EMBL/GenBank/DDBJ databases">
        <authorList>
            <person name="Jaros S."/>
            <person name="Januszkiewicz K."/>
            <person name="Wedrychowicz H."/>
        </authorList>
    </citation>
    <scope>NUCLEOTIDE SEQUENCE [LARGE SCALE GENOMIC DNA]</scope>
    <source>
        <strain evidence="3 4">DSM 24574</strain>
    </source>
</reference>
<gene>
    <name evidence="3" type="ORF">SAMN04488109_2726</name>
</gene>
<dbReference type="AlphaFoldDB" id="A0A1M5P859"/>
<evidence type="ECO:0000313" key="4">
    <source>
        <dbReference type="Proteomes" id="UP000184212"/>
    </source>
</evidence>
<evidence type="ECO:0008006" key="5">
    <source>
        <dbReference type="Google" id="ProtNLM"/>
    </source>
</evidence>
<feature type="signal peptide" evidence="2">
    <location>
        <begin position="1"/>
        <end position="20"/>
    </location>
</feature>
<feature type="transmembrane region" description="Helical" evidence="1">
    <location>
        <begin position="125"/>
        <end position="146"/>
    </location>
</feature>
<proteinExistence type="predicted"/>
<keyword evidence="1" id="KW-0812">Transmembrane</keyword>